<dbReference type="Gene3D" id="3.40.50.1010">
    <property type="entry name" value="5'-nuclease"/>
    <property type="match status" value="1"/>
</dbReference>
<dbReference type="InterPro" id="IPR002850">
    <property type="entry name" value="PIN_toxin-like"/>
</dbReference>
<evidence type="ECO:0000259" key="1">
    <source>
        <dbReference type="SMART" id="SM00670"/>
    </source>
</evidence>
<organism evidence="2 3">
    <name type="scientific">Candidatus Magnetoglobus multicellularis str. Araruama</name>
    <dbReference type="NCBI Taxonomy" id="890399"/>
    <lineage>
        <taxon>Bacteria</taxon>
        <taxon>Pseudomonadati</taxon>
        <taxon>Thermodesulfobacteriota</taxon>
        <taxon>Desulfobacteria</taxon>
        <taxon>Desulfobacterales</taxon>
        <taxon>Desulfobacteraceae</taxon>
        <taxon>Candidatus Magnetoglobus</taxon>
    </lineage>
</organism>
<gene>
    <name evidence="2" type="ORF">OMM_07630</name>
</gene>
<accession>A0A1V1PBS7</accession>
<sequence>MKINRFKVVLDTNVLLVSIPPRSQYRIIYDKFLSGAYDLCISNEILTEYEEILSQRYNYETVNDLFKVLLFHPNVIKVSPHYHWNIIFNDPDDNKFVDTAIASNANLIVTNDKHFNILRDIKFPVVNFCKAEYFKEFLLK</sequence>
<reference evidence="3" key="1">
    <citation type="submission" date="2012-11" db="EMBL/GenBank/DDBJ databases">
        <authorList>
            <person name="Lucero-Rivera Y.E."/>
            <person name="Tovar-Ramirez D."/>
        </authorList>
    </citation>
    <scope>NUCLEOTIDE SEQUENCE [LARGE SCALE GENOMIC DNA]</scope>
    <source>
        <strain evidence="3">Araruama</strain>
    </source>
</reference>
<dbReference type="AlphaFoldDB" id="A0A1V1PBS7"/>
<dbReference type="PANTHER" id="PTHR34610:SF3">
    <property type="entry name" value="SSL7007 PROTEIN"/>
    <property type="match status" value="1"/>
</dbReference>
<dbReference type="SUPFAM" id="SSF88723">
    <property type="entry name" value="PIN domain-like"/>
    <property type="match status" value="1"/>
</dbReference>
<dbReference type="InterPro" id="IPR002716">
    <property type="entry name" value="PIN_dom"/>
</dbReference>
<name>A0A1V1PBS7_9BACT</name>
<evidence type="ECO:0000313" key="3">
    <source>
        <dbReference type="Proteomes" id="UP000189670"/>
    </source>
</evidence>
<protein>
    <submittedName>
        <fullName evidence="2">Nucleic acid-binding protein</fullName>
    </submittedName>
</protein>
<dbReference type="SMART" id="SM00670">
    <property type="entry name" value="PINc"/>
    <property type="match status" value="1"/>
</dbReference>
<dbReference type="NCBIfam" id="TIGR00305">
    <property type="entry name" value="putative toxin-antitoxin system toxin component, PIN family"/>
    <property type="match status" value="1"/>
</dbReference>
<evidence type="ECO:0000313" key="2">
    <source>
        <dbReference type="EMBL" id="ETR72224.1"/>
    </source>
</evidence>
<dbReference type="Proteomes" id="UP000189670">
    <property type="component" value="Unassembled WGS sequence"/>
</dbReference>
<dbReference type="InterPro" id="IPR029060">
    <property type="entry name" value="PIN-like_dom_sf"/>
</dbReference>
<feature type="domain" description="PIN" evidence="1">
    <location>
        <begin position="6"/>
        <end position="117"/>
    </location>
</feature>
<dbReference type="Pfam" id="PF13470">
    <property type="entry name" value="PIN_3"/>
    <property type="match status" value="1"/>
</dbReference>
<comment type="caution">
    <text evidence="2">The sequence shown here is derived from an EMBL/GenBank/DDBJ whole genome shotgun (WGS) entry which is preliminary data.</text>
</comment>
<dbReference type="PANTHER" id="PTHR34610">
    <property type="entry name" value="SSL7007 PROTEIN"/>
    <property type="match status" value="1"/>
</dbReference>
<dbReference type="EMBL" id="ATBP01000170">
    <property type="protein sequence ID" value="ETR72224.1"/>
    <property type="molecule type" value="Genomic_DNA"/>
</dbReference>
<proteinExistence type="predicted"/>